<evidence type="ECO:0000313" key="2">
    <source>
        <dbReference type="EMBL" id="KAK4041109.1"/>
    </source>
</evidence>
<reference evidence="3" key="1">
    <citation type="journal article" date="2023" name="Mol. Phylogenet. Evol.">
        <title>Genome-scale phylogeny and comparative genomics of the fungal order Sordariales.</title>
        <authorList>
            <person name="Hensen N."/>
            <person name="Bonometti L."/>
            <person name="Westerberg I."/>
            <person name="Brannstrom I.O."/>
            <person name="Guillou S."/>
            <person name="Cros-Aarteil S."/>
            <person name="Calhoun S."/>
            <person name="Haridas S."/>
            <person name="Kuo A."/>
            <person name="Mondo S."/>
            <person name="Pangilinan J."/>
            <person name="Riley R."/>
            <person name="LaButti K."/>
            <person name="Andreopoulos B."/>
            <person name="Lipzen A."/>
            <person name="Chen C."/>
            <person name="Yan M."/>
            <person name="Daum C."/>
            <person name="Ng V."/>
            <person name="Clum A."/>
            <person name="Steindorff A."/>
            <person name="Ohm R.A."/>
            <person name="Martin F."/>
            <person name="Silar P."/>
            <person name="Natvig D.O."/>
            <person name="Lalanne C."/>
            <person name="Gautier V."/>
            <person name="Ament-Velasquez S.L."/>
            <person name="Kruys A."/>
            <person name="Hutchinson M.I."/>
            <person name="Powell A.J."/>
            <person name="Barry K."/>
            <person name="Miller A.N."/>
            <person name="Grigoriev I.V."/>
            <person name="Debuchy R."/>
            <person name="Gladieux P."/>
            <person name="Hiltunen Thoren M."/>
            <person name="Johannesson H."/>
        </authorList>
    </citation>
    <scope>NUCLEOTIDE SEQUENCE [LARGE SCALE GENOMIC DNA]</scope>
    <source>
        <strain evidence="3">CBS 284.82</strain>
    </source>
</reference>
<comment type="caution">
    <text evidence="2">The sequence shown here is derived from an EMBL/GenBank/DDBJ whole genome shotgun (WGS) entry which is preliminary data.</text>
</comment>
<evidence type="ECO:0000256" key="1">
    <source>
        <dbReference type="SAM" id="MobiDB-lite"/>
    </source>
</evidence>
<dbReference type="Proteomes" id="UP001303115">
    <property type="component" value="Unassembled WGS sequence"/>
</dbReference>
<proteinExistence type="predicted"/>
<organism evidence="2 3">
    <name type="scientific">Parachaetomium inaequale</name>
    <dbReference type="NCBI Taxonomy" id="2588326"/>
    <lineage>
        <taxon>Eukaryota</taxon>
        <taxon>Fungi</taxon>
        <taxon>Dikarya</taxon>
        <taxon>Ascomycota</taxon>
        <taxon>Pezizomycotina</taxon>
        <taxon>Sordariomycetes</taxon>
        <taxon>Sordariomycetidae</taxon>
        <taxon>Sordariales</taxon>
        <taxon>Chaetomiaceae</taxon>
        <taxon>Parachaetomium</taxon>
    </lineage>
</organism>
<evidence type="ECO:0000313" key="3">
    <source>
        <dbReference type="Proteomes" id="UP001303115"/>
    </source>
</evidence>
<gene>
    <name evidence="2" type="ORF">C8A01DRAFT_15081</name>
</gene>
<protein>
    <submittedName>
        <fullName evidence="2">Uncharacterized protein</fullName>
    </submittedName>
</protein>
<accession>A0AAN6PHJ2</accession>
<name>A0AAN6PHJ2_9PEZI</name>
<feature type="region of interest" description="Disordered" evidence="1">
    <location>
        <begin position="156"/>
        <end position="175"/>
    </location>
</feature>
<sequence>MLWRSLTTNLLQLALDENSRYTVEYVIQLITQKFGRWLNPLEGPAKKHLHADLRNLAERVIKLDWEMHRSSTLYDFHFKDQATGKEHGFLYKKTKPPVMQPHSVSSDVRYQEGYPVDLVVVPLLIARGDPLMPPGDWGSGHIVNPLEVAIDMFPEEEADMPEPGAGGDAAGPSST</sequence>
<dbReference type="EMBL" id="MU854363">
    <property type="protein sequence ID" value="KAK4041109.1"/>
    <property type="molecule type" value="Genomic_DNA"/>
</dbReference>
<keyword evidence="3" id="KW-1185">Reference proteome</keyword>
<dbReference type="AlphaFoldDB" id="A0AAN6PHJ2"/>